<accession>A0A833V258</accession>
<dbReference type="Proteomes" id="UP000623129">
    <property type="component" value="Unassembled WGS sequence"/>
</dbReference>
<keyword evidence="3" id="KW-0106">Calcium</keyword>
<dbReference type="PANTHER" id="PTHR10891">
    <property type="entry name" value="EF-HAND CALCIUM-BINDING DOMAIN CONTAINING PROTEIN"/>
    <property type="match status" value="1"/>
</dbReference>
<dbReference type="PROSITE" id="PS50222">
    <property type="entry name" value="EF_HAND_2"/>
    <property type="match status" value="1"/>
</dbReference>
<dbReference type="OrthoDB" id="26525at2759"/>
<keyword evidence="4" id="KW-0472">Membrane</keyword>
<keyword evidence="7" id="KW-1185">Reference proteome</keyword>
<feature type="domain" description="EF-hand" evidence="5">
    <location>
        <begin position="136"/>
        <end position="171"/>
    </location>
</feature>
<keyword evidence="2" id="KW-0677">Repeat</keyword>
<keyword evidence="4" id="KW-0812">Transmembrane</keyword>
<dbReference type="InterPro" id="IPR018247">
    <property type="entry name" value="EF_Hand_1_Ca_BS"/>
</dbReference>
<dbReference type="SUPFAM" id="SSF47473">
    <property type="entry name" value="EF-hand"/>
    <property type="match status" value="1"/>
</dbReference>
<proteinExistence type="predicted"/>
<name>A0A833V258_9POAL</name>
<dbReference type="AlphaFoldDB" id="A0A833V258"/>
<keyword evidence="1" id="KW-0479">Metal-binding</keyword>
<dbReference type="InterPro" id="IPR002048">
    <property type="entry name" value="EF_hand_dom"/>
</dbReference>
<dbReference type="PROSITE" id="PS00018">
    <property type="entry name" value="EF_HAND_1"/>
    <property type="match status" value="1"/>
</dbReference>
<keyword evidence="4" id="KW-1133">Transmembrane helix</keyword>
<dbReference type="Pfam" id="PF13499">
    <property type="entry name" value="EF-hand_7"/>
    <property type="match status" value="1"/>
</dbReference>
<sequence length="208" mass="24101">MENVVNLLSPLSLTQRPTIEKLVNLLSPLYYQADSILFLFSCIVLNFTFMALDKFFPKYLAYYYDFPSWLHFLVEEELINNDTKIETPHKQDIGIKRGEVGFVMTDIGISLSQEGDEIRDFMSHEEFSTLFDQMEPGLHEVEEAFSIFDQNRDGFIDAKELQTVLINLGLREGTNVDACQSMIDKYDRNRKGKIDQIDFFKLVESALL</sequence>
<dbReference type="Gene3D" id="1.10.238.10">
    <property type="entry name" value="EF-hand"/>
    <property type="match status" value="1"/>
</dbReference>
<evidence type="ECO:0000313" key="6">
    <source>
        <dbReference type="EMBL" id="KAF3322961.1"/>
    </source>
</evidence>
<protein>
    <submittedName>
        <fullName evidence="6">Putative calcium-binding protein CML45</fullName>
    </submittedName>
</protein>
<feature type="transmembrane region" description="Helical" evidence="4">
    <location>
        <begin position="29"/>
        <end position="52"/>
    </location>
</feature>
<dbReference type="GO" id="GO:0005509">
    <property type="term" value="F:calcium ion binding"/>
    <property type="evidence" value="ECO:0007669"/>
    <property type="project" value="InterPro"/>
</dbReference>
<comment type="caution">
    <text evidence="6">The sequence shown here is derived from an EMBL/GenBank/DDBJ whole genome shotgun (WGS) entry which is preliminary data.</text>
</comment>
<organism evidence="6 7">
    <name type="scientific">Carex littledalei</name>
    <dbReference type="NCBI Taxonomy" id="544730"/>
    <lineage>
        <taxon>Eukaryota</taxon>
        <taxon>Viridiplantae</taxon>
        <taxon>Streptophyta</taxon>
        <taxon>Embryophyta</taxon>
        <taxon>Tracheophyta</taxon>
        <taxon>Spermatophyta</taxon>
        <taxon>Magnoliopsida</taxon>
        <taxon>Liliopsida</taxon>
        <taxon>Poales</taxon>
        <taxon>Cyperaceae</taxon>
        <taxon>Cyperoideae</taxon>
        <taxon>Cariceae</taxon>
        <taxon>Carex</taxon>
        <taxon>Carex subgen. Euthyceras</taxon>
    </lineage>
</organism>
<evidence type="ECO:0000256" key="4">
    <source>
        <dbReference type="SAM" id="Phobius"/>
    </source>
</evidence>
<evidence type="ECO:0000259" key="5">
    <source>
        <dbReference type="PROSITE" id="PS50222"/>
    </source>
</evidence>
<dbReference type="SMART" id="SM00054">
    <property type="entry name" value="EFh"/>
    <property type="match status" value="2"/>
</dbReference>
<gene>
    <name evidence="6" type="ORF">FCM35_KLT12950</name>
</gene>
<dbReference type="CDD" id="cd00051">
    <property type="entry name" value="EFh"/>
    <property type="match status" value="1"/>
</dbReference>
<evidence type="ECO:0000256" key="1">
    <source>
        <dbReference type="ARBA" id="ARBA00022723"/>
    </source>
</evidence>
<reference evidence="6" key="1">
    <citation type="submission" date="2020-01" db="EMBL/GenBank/DDBJ databases">
        <title>Genome sequence of Kobresia littledalei, the first chromosome-level genome in the family Cyperaceae.</title>
        <authorList>
            <person name="Qu G."/>
        </authorList>
    </citation>
    <scope>NUCLEOTIDE SEQUENCE</scope>
    <source>
        <strain evidence="6">C.B.Clarke</strain>
        <tissue evidence="6">Leaf</tissue>
    </source>
</reference>
<evidence type="ECO:0000313" key="7">
    <source>
        <dbReference type="Proteomes" id="UP000623129"/>
    </source>
</evidence>
<dbReference type="InterPro" id="IPR011992">
    <property type="entry name" value="EF-hand-dom_pair"/>
</dbReference>
<dbReference type="InterPro" id="IPR039647">
    <property type="entry name" value="EF_hand_pair_protein_CML-like"/>
</dbReference>
<evidence type="ECO:0000256" key="2">
    <source>
        <dbReference type="ARBA" id="ARBA00022737"/>
    </source>
</evidence>
<evidence type="ECO:0000256" key="3">
    <source>
        <dbReference type="ARBA" id="ARBA00022837"/>
    </source>
</evidence>
<dbReference type="EMBL" id="SWLB01000024">
    <property type="protein sequence ID" value="KAF3322961.1"/>
    <property type="molecule type" value="Genomic_DNA"/>
</dbReference>